<dbReference type="InterPro" id="IPR003945">
    <property type="entry name" value="NU5C-like"/>
</dbReference>
<keyword evidence="12" id="KW-0520">NAD</keyword>
<organism evidence="21">
    <name type="scientific">Chaleponcus netus</name>
    <dbReference type="NCBI Taxonomy" id="2931671"/>
    <lineage>
        <taxon>Eukaryota</taxon>
        <taxon>Metazoa</taxon>
        <taxon>Ecdysozoa</taxon>
        <taxon>Arthropoda</taxon>
        <taxon>Myriapoda</taxon>
        <taxon>Diplopoda</taxon>
        <taxon>Helminthomorpha</taxon>
        <taxon>Spirostreptida</taxon>
        <taxon>Odontopygidae</taxon>
        <taxon>Chaleponcus</taxon>
    </lineage>
</organism>
<dbReference type="Pfam" id="PF00361">
    <property type="entry name" value="Proton_antipo_M"/>
    <property type="match status" value="1"/>
</dbReference>
<evidence type="ECO:0000256" key="11">
    <source>
        <dbReference type="ARBA" id="ARBA00022989"/>
    </source>
</evidence>
<dbReference type="GO" id="GO:0003954">
    <property type="term" value="F:NADH dehydrogenase activity"/>
    <property type="evidence" value="ECO:0007669"/>
    <property type="project" value="TreeGrafter"/>
</dbReference>
<feature type="transmembrane region" description="Helical" evidence="18">
    <location>
        <begin position="338"/>
        <end position="360"/>
    </location>
</feature>
<feature type="transmembrane region" description="Helical" evidence="18">
    <location>
        <begin position="484"/>
        <end position="504"/>
    </location>
</feature>
<evidence type="ECO:0000259" key="19">
    <source>
        <dbReference type="Pfam" id="PF00361"/>
    </source>
</evidence>
<dbReference type="InterPro" id="IPR001750">
    <property type="entry name" value="ND/Mrp_TM"/>
</dbReference>
<feature type="transmembrane region" description="Helical" evidence="18">
    <location>
        <begin position="12"/>
        <end position="31"/>
    </location>
</feature>
<keyword evidence="11 18" id="KW-1133">Transmembrane helix</keyword>
<feature type="transmembrane region" description="Helical" evidence="18">
    <location>
        <begin position="152"/>
        <end position="170"/>
    </location>
</feature>
<comment type="function">
    <text evidence="1">Core subunit of the mitochondrial membrane respiratory chain NADH dehydrogenase (Complex I) that is believed to belong to the minimal assembly required for catalysis. Complex I functions in the transfer of electrons from NADH to the respiratory chain. The immediate electron acceptor for the enzyme is believed to be ubiquinone.</text>
</comment>
<feature type="transmembrane region" description="Helical" evidence="18">
    <location>
        <begin position="213"/>
        <end position="231"/>
    </location>
</feature>
<evidence type="ECO:0000256" key="17">
    <source>
        <dbReference type="ARBA" id="ARBA00049551"/>
    </source>
</evidence>
<gene>
    <name evidence="21" type="primary">ND5</name>
</gene>
<name>A0A8T9JAQ4_9MYRI</name>
<keyword evidence="8" id="KW-0999">Mitochondrion inner membrane</keyword>
<dbReference type="PANTHER" id="PTHR42829">
    <property type="entry name" value="NADH-UBIQUINONE OXIDOREDUCTASE CHAIN 5"/>
    <property type="match status" value="1"/>
</dbReference>
<keyword evidence="14 21" id="KW-0496">Mitochondrion</keyword>
<evidence type="ECO:0000256" key="8">
    <source>
        <dbReference type="ARBA" id="ARBA00022792"/>
    </source>
</evidence>
<dbReference type="GeneID" id="71887266"/>
<dbReference type="CTD" id="4540"/>
<dbReference type="GO" id="GO:0005743">
    <property type="term" value="C:mitochondrial inner membrane"/>
    <property type="evidence" value="ECO:0007669"/>
    <property type="project" value="UniProtKB-SubCell"/>
</dbReference>
<evidence type="ECO:0000259" key="20">
    <source>
        <dbReference type="Pfam" id="PF06455"/>
    </source>
</evidence>
<feature type="transmembrane region" description="Helical" evidence="18">
    <location>
        <begin position="295"/>
        <end position="317"/>
    </location>
</feature>
<comment type="catalytic activity">
    <reaction evidence="17">
        <text>a ubiquinone + NADH + 5 H(+)(in) = a ubiquinol + NAD(+) + 4 H(+)(out)</text>
        <dbReference type="Rhea" id="RHEA:29091"/>
        <dbReference type="Rhea" id="RHEA-COMP:9565"/>
        <dbReference type="Rhea" id="RHEA-COMP:9566"/>
        <dbReference type="ChEBI" id="CHEBI:15378"/>
        <dbReference type="ChEBI" id="CHEBI:16389"/>
        <dbReference type="ChEBI" id="CHEBI:17976"/>
        <dbReference type="ChEBI" id="CHEBI:57540"/>
        <dbReference type="ChEBI" id="CHEBI:57945"/>
        <dbReference type="EC" id="7.1.1.2"/>
    </reaction>
</comment>
<evidence type="ECO:0000256" key="1">
    <source>
        <dbReference type="ARBA" id="ARBA00003257"/>
    </source>
</evidence>
<protein>
    <recommendedName>
        <fullName evidence="4">NADH-ubiquinone oxidoreductase chain 5</fullName>
        <ecNumber evidence="3">7.1.1.2</ecNumber>
    </recommendedName>
    <alternativeName>
        <fullName evidence="16">NADH dehydrogenase subunit 5</fullName>
    </alternativeName>
</protein>
<reference evidence="21" key="1">
    <citation type="submission" date="2020-04" db="EMBL/GenBank/DDBJ databases">
        <title>Complete mitochondrial genomes from museum specimens uncover millipede evolution in the Eastern Arc Mountains.</title>
        <authorList>
            <person name="Margaryan A."/>
        </authorList>
    </citation>
    <scope>NUCLEOTIDE SEQUENCE</scope>
</reference>
<feature type="domain" description="NADH dehydrogenase subunit 5 C-terminal" evidence="20">
    <location>
        <begin position="392"/>
        <end position="569"/>
    </location>
</feature>
<evidence type="ECO:0000256" key="7">
    <source>
        <dbReference type="ARBA" id="ARBA00022692"/>
    </source>
</evidence>
<evidence type="ECO:0000256" key="3">
    <source>
        <dbReference type="ARBA" id="ARBA00012944"/>
    </source>
</evidence>
<feature type="transmembrane region" description="Helical" evidence="18">
    <location>
        <begin position="372"/>
        <end position="394"/>
    </location>
</feature>
<evidence type="ECO:0000256" key="14">
    <source>
        <dbReference type="ARBA" id="ARBA00023128"/>
    </source>
</evidence>
<dbReference type="GO" id="GO:0042773">
    <property type="term" value="P:ATP synthesis coupled electron transport"/>
    <property type="evidence" value="ECO:0007669"/>
    <property type="project" value="InterPro"/>
</dbReference>
<geneLocation type="mitochondrion" evidence="21"/>
<evidence type="ECO:0000313" key="21">
    <source>
        <dbReference type="EMBL" id="UOF70331.1"/>
    </source>
</evidence>
<feature type="transmembrane region" description="Helical" evidence="18">
    <location>
        <begin position="111"/>
        <end position="131"/>
    </location>
</feature>
<keyword evidence="9" id="KW-1278">Translocase</keyword>
<feature type="domain" description="NADH:quinone oxidoreductase/Mrp antiporter transmembrane" evidence="19">
    <location>
        <begin position="108"/>
        <end position="388"/>
    </location>
</feature>
<feature type="transmembrane region" description="Helical" evidence="18">
    <location>
        <begin position="86"/>
        <end position="105"/>
    </location>
</feature>
<keyword evidence="10" id="KW-0249">Electron transport</keyword>
<sequence length="571" mass="64098">MFINPISKIMSLVLGTLSFFCFIMSLMSIFFDKVWLFEWIIFTLNGMDMSVILLFDWMSLIFFSTVLLISSSVIYYSHYYMDGEVYMVRFIMLVLLFVLSMVMVILSPSFISILIGWDGLGLVSYCLVIYYQNYKSFSAGMLTILSNRIGDVGLLIAIGWLMIYGSWNFYSLQSFSMMNFWVVICVIIAGLTKSAQIPFSAWLPAAMAAPTPVSALVHSSTLVTAGVYLLIRFSSLLDSFMWLKSTLFFLAVMTMFLAGLGANFEMDLKKIVALSTLSQLGLMMSMVALGNEMFAFFHLITHALFKAMLFLCAGKIIHVMGGSQDIRFMGGAGSSLSLSLMFLNVANFSLCGFPFLAGFYSKDLILEKMLSMNFNFAMLILILMATMLTCAYSFRLSWFLTGSLCKITCLLNLDDNEKGYTSPMSILCVGAILGGASISWLIFDSPNVIVLTQLMKLVPVILIFMGLILGLSMITMTGETNINYLIPHLFVSNMWFMPFLSGQYIVNKPLKMGDTFVDINDKGWGEFFGGQGFMNYFGFLSMMMQKWQSSSMKIFLLLFVGWIFIGLLVTH</sequence>
<feature type="transmembrane region" description="Helical" evidence="18">
    <location>
        <begin position="176"/>
        <end position="192"/>
    </location>
</feature>
<keyword evidence="13" id="KW-0830">Ubiquinone</keyword>
<feature type="transmembrane region" description="Helical" evidence="18">
    <location>
        <begin position="271"/>
        <end position="289"/>
    </location>
</feature>
<feature type="transmembrane region" description="Helical" evidence="18">
    <location>
        <begin position="51"/>
        <end position="74"/>
    </location>
</feature>
<proteinExistence type="predicted"/>
<comment type="subcellular location">
    <subcellularLocation>
        <location evidence="2">Mitochondrion inner membrane</location>
        <topology evidence="2">Multi-pass membrane protein</topology>
    </subcellularLocation>
</comment>
<dbReference type="AlphaFoldDB" id="A0A8T9JAQ4"/>
<evidence type="ECO:0000256" key="9">
    <source>
        <dbReference type="ARBA" id="ARBA00022967"/>
    </source>
</evidence>
<dbReference type="PANTHER" id="PTHR42829:SF2">
    <property type="entry name" value="NADH-UBIQUINONE OXIDOREDUCTASE CHAIN 5"/>
    <property type="match status" value="1"/>
</dbReference>
<keyword evidence="6" id="KW-0679">Respiratory chain</keyword>
<feature type="transmembrane region" description="Helical" evidence="18">
    <location>
        <begin position="449"/>
        <end position="472"/>
    </location>
</feature>
<evidence type="ECO:0000256" key="2">
    <source>
        <dbReference type="ARBA" id="ARBA00004448"/>
    </source>
</evidence>
<evidence type="ECO:0000256" key="5">
    <source>
        <dbReference type="ARBA" id="ARBA00022448"/>
    </source>
</evidence>
<dbReference type="EC" id="7.1.1.2" evidence="3"/>
<accession>A0A8T9JAQ4</accession>
<evidence type="ECO:0000256" key="4">
    <source>
        <dbReference type="ARBA" id="ARBA00021096"/>
    </source>
</evidence>
<feature type="transmembrane region" description="Helical" evidence="18">
    <location>
        <begin position="424"/>
        <end position="443"/>
    </location>
</feature>
<evidence type="ECO:0000256" key="15">
    <source>
        <dbReference type="ARBA" id="ARBA00023136"/>
    </source>
</evidence>
<keyword evidence="5" id="KW-0813">Transport</keyword>
<evidence type="ECO:0000256" key="13">
    <source>
        <dbReference type="ARBA" id="ARBA00023075"/>
    </source>
</evidence>
<dbReference type="GO" id="GO:0015990">
    <property type="term" value="P:electron transport coupled proton transport"/>
    <property type="evidence" value="ECO:0007669"/>
    <property type="project" value="TreeGrafter"/>
</dbReference>
<dbReference type="GO" id="GO:0008137">
    <property type="term" value="F:NADH dehydrogenase (ubiquinone) activity"/>
    <property type="evidence" value="ECO:0007669"/>
    <property type="project" value="UniProtKB-EC"/>
</dbReference>
<dbReference type="InterPro" id="IPR010934">
    <property type="entry name" value="NADH_DH_su5_C"/>
</dbReference>
<evidence type="ECO:0000256" key="18">
    <source>
        <dbReference type="SAM" id="Phobius"/>
    </source>
</evidence>
<evidence type="ECO:0000256" key="16">
    <source>
        <dbReference type="ARBA" id="ARBA00031027"/>
    </source>
</evidence>
<dbReference type="Pfam" id="PF06455">
    <property type="entry name" value="NADH5_C"/>
    <property type="match status" value="1"/>
</dbReference>
<keyword evidence="15 18" id="KW-0472">Membrane</keyword>
<dbReference type="PRINTS" id="PR01434">
    <property type="entry name" value="NADHDHGNASE5"/>
</dbReference>
<evidence type="ECO:0000256" key="10">
    <source>
        <dbReference type="ARBA" id="ARBA00022982"/>
    </source>
</evidence>
<keyword evidence="7 18" id="KW-0812">Transmembrane</keyword>
<evidence type="ECO:0000256" key="6">
    <source>
        <dbReference type="ARBA" id="ARBA00022660"/>
    </source>
</evidence>
<evidence type="ECO:0000256" key="12">
    <source>
        <dbReference type="ARBA" id="ARBA00023027"/>
    </source>
</evidence>
<feature type="transmembrane region" description="Helical" evidence="18">
    <location>
        <begin position="243"/>
        <end position="264"/>
    </location>
</feature>
<dbReference type="RefSeq" id="YP_010352926.1">
    <property type="nucleotide sequence ID" value="NC_062683.1"/>
</dbReference>
<dbReference type="EMBL" id="MT394513">
    <property type="protein sequence ID" value="UOF70331.1"/>
    <property type="molecule type" value="Genomic_DNA"/>
</dbReference>
<feature type="transmembrane region" description="Helical" evidence="18">
    <location>
        <begin position="554"/>
        <end position="570"/>
    </location>
</feature>